<protein>
    <submittedName>
        <fullName evidence="8">Deoxyguanosine kinase</fullName>
    </submittedName>
</protein>
<dbReference type="InterPro" id="IPR031314">
    <property type="entry name" value="DNK_dom"/>
</dbReference>
<evidence type="ECO:0000256" key="4">
    <source>
        <dbReference type="ARBA" id="ARBA00022777"/>
    </source>
</evidence>
<keyword evidence="2" id="KW-0808">Transferase</keyword>
<comment type="caution">
    <text evidence="8">The sequence shown here is derived from an EMBL/GenBank/DDBJ whole genome shotgun (WGS) entry which is preliminary data.</text>
</comment>
<dbReference type="AlphaFoldDB" id="A0A0J6D0M3"/>
<dbReference type="EMBL" id="LELK01000002">
    <property type="protein sequence ID" value="KMM37769.1"/>
    <property type="molecule type" value="Genomic_DNA"/>
</dbReference>
<evidence type="ECO:0000259" key="7">
    <source>
        <dbReference type="Pfam" id="PF01712"/>
    </source>
</evidence>
<dbReference type="GO" id="GO:0005524">
    <property type="term" value="F:ATP binding"/>
    <property type="evidence" value="ECO:0007669"/>
    <property type="project" value="UniProtKB-KW"/>
</dbReference>
<feature type="domain" description="Deoxynucleoside kinase" evidence="7">
    <location>
        <begin position="7"/>
        <end position="204"/>
    </location>
</feature>
<keyword evidence="5 6" id="KW-0067">ATP-binding</keyword>
<comment type="similarity">
    <text evidence="1">Belongs to the DCK/DGK family.</text>
</comment>
<evidence type="ECO:0000256" key="1">
    <source>
        <dbReference type="ARBA" id="ARBA00007420"/>
    </source>
</evidence>
<dbReference type="InterPro" id="IPR050566">
    <property type="entry name" value="Deoxyribonucleoside_kinase"/>
</dbReference>
<evidence type="ECO:0000256" key="3">
    <source>
        <dbReference type="ARBA" id="ARBA00022741"/>
    </source>
</evidence>
<feature type="binding site" evidence="6">
    <location>
        <begin position="11"/>
        <end position="19"/>
    </location>
    <ligand>
        <name>ATP</name>
        <dbReference type="ChEBI" id="CHEBI:30616"/>
    </ligand>
</feature>
<name>A0A0J6D0M3_9BACL</name>
<gene>
    <name evidence="8" type="ORF">AB986_10415</name>
</gene>
<dbReference type="InterPro" id="IPR027417">
    <property type="entry name" value="P-loop_NTPase"/>
</dbReference>
<dbReference type="PANTHER" id="PTHR10513:SF46">
    <property type="entry name" value="DEOXYGUANOSINE KINASE"/>
    <property type="match status" value="1"/>
</dbReference>
<dbReference type="SUPFAM" id="SSF52540">
    <property type="entry name" value="P-loop containing nucleoside triphosphate hydrolases"/>
    <property type="match status" value="1"/>
</dbReference>
<accession>A0A0J6D0M3</accession>
<dbReference type="RefSeq" id="WP_048311089.1">
    <property type="nucleotide sequence ID" value="NZ_CP119526.1"/>
</dbReference>
<dbReference type="GO" id="GO:0005737">
    <property type="term" value="C:cytoplasm"/>
    <property type="evidence" value="ECO:0007669"/>
    <property type="project" value="TreeGrafter"/>
</dbReference>
<dbReference type="FunFam" id="3.40.50.300:FF:000659">
    <property type="entry name" value="Deoxyguanosine kinase"/>
    <property type="match status" value="1"/>
</dbReference>
<dbReference type="Proteomes" id="UP000035996">
    <property type="component" value="Unassembled WGS sequence"/>
</dbReference>
<dbReference type="STRING" id="157733.AB986_10415"/>
<evidence type="ECO:0000256" key="2">
    <source>
        <dbReference type="ARBA" id="ARBA00022679"/>
    </source>
</evidence>
<dbReference type="PATRIC" id="fig|157733.3.peg.2171"/>
<evidence type="ECO:0000313" key="8">
    <source>
        <dbReference type="EMBL" id="KMM37769.1"/>
    </source>
</evidence>
<evidence type="ECO:0000256" key="6">
    <source>
        <dbReference type="PIRSR" id="PIRSR000705-3"/>
    </source>
</evidence>
<evidence type="ECO:0000256" key="5">
    <source>
        <dbReference type="ARBA" id="ARBA00022840"/>
    </source>
</evidence>
<dbReference type="CDD" id="cd01673">
    <property type="entry name" value="dNK"/>
    <property type="match status" value="1"/>
</dbReference>
<keyword evidence="3 6" id="KW-0547">Nucleotide-binding</keyword>
<dbReference type="InterPro" id="IPR002624">
    <property type="entry name" value="DCK/DGK"/>
</dbReference>
<dbReference type="Pfam" id="PF01712">
    <property type="entry name" value="dNK"/>
    <property type="match status" value="1"/>
</dbReference>
<sequence>MNQTPFIAVEGPIGVGKTSLSRALSAHYQFELFQEIVEENPFLGKFYDDIEEWSFQTEMFFLSHRYKQLEEMDKKYLSNQLPVISDYHIFKNKIFAQQTLSDKHFSKYMKIYDILTEGMPEPNVIIYLNASLETLLNRISQRGRQIEKSIDPAYLERLSSDYERFMQEFEAHHPDIPVLRFNGDEMDFVSNQQDLHTIFKTLEQTLKEGDPVK</sequence>
<organism evidence="8 9">
    <name type="scientific">Guptibacillus hwajinpoensis</name>
    <dbReference type="NCBI Taxonomy" id="208199"/>
    <lineage>
        <taxon>Bacteria</taxon>
        <taxon>Bacillati</taxon>
        <taxon>Bacillota</taxon>
        <taxon>Bacilli</taxon>
        <taxon>Bacillales</taxon>
        <taxon>Guptibacillaceae</taxon>
        <taxon>Guptibacillus</taxon>
    </lineage>
</organism>
<keyword evidence="9" id="KW-1185">Reference proteome</keyword>
<dbReference type="Gene3D" id="3.40.50.300">
    <property type="entry name" value="P-loop containing nucleotide triphosphate hydrolases"/>
    <property type="match status" value="1"/>
</dbReference>
<feature type="binding site" evidence="6">
    <location>
        <begin position="138"/>
        <end position="142"/>
    </location>
    <ligand>
        <name>ATP</name>
        <dbReference type="ChEBI" id="CHEBI:30616"/>
    </ligand>
</feature>
<dbReference type="PIRSF" id="PIRSF000705">
    <property type="entry name" value="DNK"/>
    <property type="match status" value="1"/>
</dbReference>
<keyword evidence="4 8" id="KW-0418">Kinase</keyword>
<evidence type="ECO:0000313" key="9">
    <source>
        <dbReference type="Proteomes" id="UP000035996"/>
    </source>
</evidence>
<dbReference type="PANTHER" id="PTHR10513">
    <property type="entry name" value="DEOXYNUCLEOSIDE KINASE"/>
    <property type="match status" value="1"/>
</dbReference>
<dbReference type="GO" id="GO:0019136">
    <property type="term" value="F:deoxynucleoside kinase activity"/>
    <property type="evidence" value="ECO:0007669"/>
    <property type="project" value="InterPro"/>
</dbReference>
<dbReference type="OrthoDB" id="9776634at2"/>
<proteinExistence type="inferred from homology"/>
<reference evidence="8" key="1">
    <citation type="submission" date="2015-06" db="EMBL/GenBank/DDBJ databases">
        <authorList>
            <person name="Liu B."/>
            <person name="Wang J."/>
            <person name="Zhu Y."/>
            <person name="Liu G."/>
            <person name="Chen Q."/>
            <person name="Zheng C."/>
            <person name="Che J."/>
            <person name="Ge C."/>
            <person name="Shi H."/>
            <person name="Pan Z."/>
            <person name="Liu X."/>
        </authorList>
    </citation>
    <scope>NUCLEOTIDE SEQUENCE [LARGE SCALE GENOMIC DNA]</scope>
    <source>
        <strain evidence="8">DSM 16346</strain>
    </source>
</reference>